<dbReference type="EMBL" id="CAJOBJ010000773">
    <property type="protein sequence ID" value="CAF3843200.1"/>
    <property type="molecule type" value="Genomic_DNA"/>
</dbReference>
<evidence type="ECO:0000259" key="9">
    <source>
        <dbReference type="PROSITE" id="PS50109"/>
    </source>
</evidence>
<evidence type="ECO:0000256" key="5">
    <source>
        <dbReference type="ARBA" id="ARBA00022840"/>
    </source>
</evidence>
<organism evidence="10 13">
    <name type="scientific">Rotaria magnacalcarata</name>
    <dbReference type="NCBI Taxonomy" id="392030"/>
    <lineage>
        <taxon>Eukaryota</taxon>
        <taxon>Metazoa</taxon>
        <taxon>Spiralia</taxon>
        <taxon>Gnathifera</taxon>
        <taxon>Rotifera</taxon>
        <taxon>Eurotatoria</taxon>
        <taxon>Bdelloidea</taxon>
        <taxon>Philodinida</taxon>
        <taxon>Philodinidae</taxon>
        <taxon>Rotaria</taxon>
    </lineage>
</organism>
<name>A0A819BXI7_9BILA</name>
<dbReference type="PANTHER" id="PTHR11947:SF3">
    <property type="entry name" value="[PYRUVATE DEHYDROGENASE (ACETYL-TRANSFERRING)] KINASE, MITOCHONDRIAL"/>
    <property type="match status" value="1"/>
</dbReference>
<keyword evidence="2 8" id="KW-0808">Transferase</keyword>
<dbReference type="PROSITE" id="PS50109">
    <property type="entry name" value="HIS_KIN"/>
    <property type="match status" value="1"/>
</dbReference>
<keyword evidence="3 8" id="KW-0547">Nucleotide-binding</keyword>
<dbReference type="PANTHER" id="PTHR11947">
    <property type="entry name" value="PYRUVATE DEHYDROGENASE KINASE"/>
    <property type="match status" value="1"/>
</dbReference>
<evidence type="ECO:0000313" key="13">
    <source>
        <dbReference type="Proteomes" id="UP000663842"/>
    </source>
</evidence>
<dbReference type="GO" id="GO:0005759">
    <property type="term" value="C:mitochondrial matrix"/>
    <property type="evidence" value="ECO:0007669"/>
    <property type="project" value="UniProtKB-SubCell"/>
</dbReference>
<accession>A0A819BXI7</accession>
<evidence type="ECO:0000313" key="10">
    <source>
        <dbReference type="EMBL" id="CAF3809607.1"/>
    </source>
</evidence>
<sequence>MKDELHEKRQIMRLTRPFLNLSNHIEYYSKFQPTSFTLKSLIDFARDADIKRSYKFLRVELLIRWSHMRKEMNYLPPKLLEMPSFALANSWYDQSYSEILEFKNVDPDASTLRKFTEALVDIRKRHVDVVSTLAKAYMEFEKVSSSNSIEKNRIQYFYDRFFLNRIGVRTLIYHHTLLFGDESPQHSQQAGIIDPSVDIAAVIQDAYSMAKQLFQQVSYPVPKIEIQSHSSQDHSANPVTIIYIPSHIYHIVFELLKNSLHATVERYGLDAKEYPPVRVLIVKGAEDLTIRIDDRGVGISRSKLSHLFHYMYSTAPKFLLNGHEQNTKNIPIAGLGYGLPIARLYARYFQGNLSIASIENHGTSAYVLLQGTAENASERLPIFCKSRYSYTTNKGSDWT</sequence>
<evidence type="ECO:0000256" key="2">
    <source>
        <dbReference type="ARBA" id="ARBA00022679"/>
    </source>
</evidence>
<dbReference type="InterPro" id="IPR039028">
    <property type="entry name" value="BCKD/PDK"/>
</dbReference>
<dbReference type="GO" id="GO:0010906">
    <property type="term" value="P:regulation of glucose metabolic process"/>
    <property type="evidence" value="ECO:0007669"/>
    <property type="project" value="TreeGrafter"/>
</dbReference>
<evidence type="ECO:0000256" key="4">
    <source>
        <dbReference type="ARBA" id="ARBA00022777"/>
    </source>
</evidence>
<proteinExistence type="inferred from homology"/>
<dbReference type="InterPro" id="IPR036890">
    <property type="entry name" value="HATPase_C_sf"/>
</dbReference>
<comment type="similarity">
    <text evidence="1 8">Belongs to the PDK/BCKDK protein kinase family.</text>
</comment>
<evidence type="ECO:0000313" key="12">
    <source>
        <dbReference type="EMBL" id="CAF3843200.1"/>
    </source>
</evidence>
<reference evidence="10" key="1">
    <citation type="submission" date="2021-02" db="EMBL/GenBank/DDBJ databases">
        <authorList>
            <person name="Nowell W R."/>
        </authorList>
    </citation>
    <scope>NUCLEOTIDE SEQUENCE</scope>
</reference>
<evidence type="ECO:0000256" key="8">
    <source>
        <dbReference type="RuleBase" id="RU366032"/>
    </source>
</evidence>
<evidence type="ECO:0000256" key="6">
    <source>
        <dbReference type="ARBA" id="ARBA00023128"/>
    </source>
</evidence>
<dbReference type="EC" id="2.7.11.-" evidence="8"/>
<dbReference type="Proteomes" id="UP000681967">
    <property type="component" value="Unassembled WGS sequence"/>
</dbReference>
<comment type="subcellular location">
    <subcellularLocation>
        <location evidence="8">Mitochondrion matrix</location>
    </subcellularLocation>
</comment>
<feature type="domain" description="Histidine kinase" evidence="9">
    <location>
        <begin position="245"/>
        <end position="373"/>
    </location>
</feature>
<dbReference type="InterPro" id="IPR018955">
    <property type="entry name" value="BCDHK/PDK_N"/>
</dbReference>
<dbReference type="Pfam" id="PF10436">
    <property type="entry name" value="BCDHK_Adom3"/>
    <property type="match status" value="1"/>
</dbReference>
<evidence type="ECO:0000256" key="7">
    <source>
        <dbReference type="ARBA" id="ARBA00048201"/>
    </source>
</evidence>
<evidence type="ECO:0000256" key="3">
    <source>
        <dbReference type="ARBA" id="ARBA00022741"/>
    </source>
</evidence>
<dbReference type="Gene3D" id="1.20.140.20">
    <property type="entry name" value="Alpha-ketoacid/pyruvate dehydrogenase kinase, N-terminal domain"/>
    <property type="match status" value="1"/>
</dbReference>
<gene>
    <name evidence="11" type="ORF">BYL167_LOCUS4919</name>
    <name evidence="12" type="ORF">GIL414_LOCUS3515</name>
    <name evidence="10" type="ORF">UXM345_LOCUS5298</name>
</gene>
<dbReference type="AlphaFoldDB" id="A0A819BXI7"/>
<dbReference type="EMBL" id="CAJOBH010001086">
    <property type="protein sequence ID" value="CAF3834785.1"/>
    <property type="molecule type" value="Genomic_DNA"/>
</dbReference>
<evidence type="ECO:0000313" key="11">
    <source>
        <dbReference type="EMBL" id="CAF3834785.1"/>
    </source>
</evidence>
<dbReference type="SMART" id="SM00387">
    <property type="entry name" value="HATPase_c"/>
    <property type="match status" value="1"/>
</dbReference>
<dbReference type="GO" id="GO:0005524">
    <property type="term" value="F:ATP binding"/>
    <property type="evidence" value="ECO:0007669"/>
    <property type="project" value="UniProtKB-UniRule"/>
</dbReference>
<dbReference type="InterPro" id="IPR003594">
    <property type="entry name" value="HATPase_dom"/>
</dbReference>
<dbReference type="Proteomes" id="UP000681720">
    <property type="component" value="Unassembled WGS sequence"/>
</dbReference>
<dbReference type="SUPFAM" id="SSF69012">
    <property type="entry name" value="alpha-ketoacid dehydrogenase kinase, N-terminal domain"/>
    <property type="match status" value="1"/>
</dbReference>
<dbReference type="Gene3D" id="3.30.565.10">
    <property type="entry name" value="Histidine kinase-like ATPase, C-terminal domain"/>
    <property type="match status" value="1"/>
</dbReference>
<keyword evidence="4 8" id="KW-0418">Kinase</keyword>
<comment type="caution">
    <text evidence="10">The sequence shown here is derived from an EMBL/GenBank/DDBJ whole genome shotgun (WGS) entry which is preliminary data.</text>
</comment>
<protein>
    <recommendedName>
        <fullName evidence="8">Protein-serine/threonine kinase</fullName>
        <ecNumber evidence="8">2.7.11.-</ecNumber>
    </recommendedName>
</protein>
<evidence type="ECO:0000256" key="1">
    <source>
        <dbReference type="ARBA" id="ARBA00006155"/>
    </source>
</evidence>
<dbReference type="EMBL" id="CAJOBF010000390">
    <property type="protein sequence ID" value="CAF3809607.1"/>
    <property type="molecule type" value="Genomic_DNA"/>
</dbReference>
<dbReference type="InterPro" id="IPR005467">
    <property type="entry name" value="His_kinase_dom"/>
</dbReference>
<comment type="catalytic activity">
    <reaction evidence="7">
        <text>L-seryl-[pyruvate dehydrogenase E1 alpha subunit] + ATP = O-phospho-L-seryl-[pyruvate dehydrogenase E1 alpha subunit] + ADP + H(+)</text>
        <dbReference type="Rhea" id="RHEA:23052"/>
        <dbReference type="Rhea" id="RHEA-COMP:13689"/>
        <dbReference type="Rhea" id="RHEA-COMP:13690"/>
        <dbReference type="ChEBI" id="CHEBI:15378"/>
        <dbReference type="ChEBI" id="CHEBI:29999"/>
        <dbReference type="ChEBI" id="CHEBI:30616"/>
        <dbReference type="ChEBI" id="CHEBI:83421"/>
        <dbReference type="ChEBI" id="CHEBI:456216"/>
        <dbReference type="EC" id="2.7.11.2"/>
    </reaction>
</comment>
<dbReference type="Pfam" id="PF02518">
    <property type="entry name" value="HATPase_c"/>
    <property type="match status" value="1"/>
</dbReference>
<dbReference type="GO" id="GO:0004740">
    <property type="term" value="F:pyruvate dehydrogenase (acetyl-transferring) kinase activity"/>
    <property type="evidence" value="ECO:0007669"/>
    <property type="project" value="UniProtKB-EC"/>
</dbReference>
<dbReference type="SUPFAM" id="SSF55874">
    <property type="entry name" value="ATPase domain of HSP90 chaperone/DNA topoisomerase II/histidine kinase"/>
    <property type="match status" value="1"/>
</dbReference>
<dbReference type="Proteomes" id="UP000663842">
    <property type="component" value="Unassembled WGS sequence"/>
</dbReference>
<keyword evidence="6 8" id="KW-0496">Mitochondrion</keyword>
<dbReference type="InterPro" id="IPR036784">
    <property type="entry name" value="AK/P_DHK_N_sf"/>
</dbReference>
<keyword evidence="5 8" id="KW-0067">ATP-binding</keyword>